<dbReference type="Pfam" id="PF26128">
    <property type="entry name" value="Gad2"/>
    <property type="match status" value="1"/>
</dbReference>
<dbReference type="EMBL" id="MN739210">
    <property type="protein sequence ID" value="QHS93814.1"/>
    <property type="molecule type" value="Genomic_DNA"/>
</dbReference>
<protein>
    <submittedName>
        <fullName evidence="1">Uncharacterized protein</fullName>
    </submittedName>
</protein>
<dbReference type="AlphaFoldDB" id="A0A6C0BQA5"/>
<name>A0A6C0BQA5_9ZZZZ</name>
<reference evidence="1" key="1">
    <citation type="journal article" date="2020" name="Nature">
        <title>Giant virus diversity and host interactions through global metagenomics.</title>
        <authorList>
            <person name="Schulz F."/>
            <person name="Roux S."/>
            <person name="Paez-Espino D."/>
            <person name="Jungbluth S."/>
            <person name="Walsh D.A."/>
            <person name="Denef V.J."/>
            <person name="McMahon K.D."/>
            <person name="Konstantinidis K.T."/>
            <person name="Eloe-Fadrosh E.A."/>
            <person name="Kyrpides N.C."/>
            <person name="Woyke T."/>
        </authorList>
    </citation>
    <scope>NUCLEOTIDE SEQUENCE</scope>
    <source>
        <strain evidence="1">GVMAG-M-3300018080-19</strain>
    </source>
</reference>
<sequence length="602" mass="68760">MPPKRSLRPEPTRPDKKLCLDDADDKCTILTCPRLSSDVVEASGFLHEVQRKGGLGVCFHSDHKHKDGWVTVTSVAPAVLQSLNLSLTREPLTGTLSQLKSYDMVRALQYLDLNKASTATLQSQLVQRWSDTQDVMVAWDVFQALYEQHNDGKQDTEKRLDQILHAKNWTNLDALLDLELKTPVAAAQILSFARHFFGTEYRDKYIPVRADTCFTLNPCRIEALAGGFPVQPCAIYAGGSLCTMLDPTIPMYPSADVDIFLLKDEDPQPYVEALMKAHFVVGQYGPSVIMAVAPHAYTVQIIASDAKRPVEIVSRFDFGHNMIFYHSQTLYMNLLALEAWSTRTLKPSISAPLPRNRYLKAHLKGFPVDQKFEFWELQQGKYHGIPKSATTADEIQYWLRKLYRITDPIQTPADLRPLRPLMGHLADYQRETFTMYETPSSKNRVPIWGLSGPIIDDLPPMRVPFDMTGYSYGNDKNKKFKLTFSSGEAPGSLRNYITRALPEIKKHLSQLHDEGGEWPFKVVKRRYGLNNYCEFMDLWVKATPEIVWEDEDGQEMKFQPQKDLQSGQWFIPTLRPLYVYPTGMVFRALRMRAYRMPPSSLH</sequence>
<evidence type="ECO:0000313" key="1">
    <source>
        <dbReference type="EMBL" id="QHS93814.1"/>
    </source>
</evidence>
<organism evidence="1">
    <name type="scientific">viral metagenome</name>
    <dbReference type="NCBI Taxonomy" id="1070528"/>
    <lineage>
        <taxon>unclassified sequences</taxon>
        <taxon>metagenomes</taxon>
        <taxon>organismal metagenomes</taxon>
    </lineage>
</organism>
<proteinExistence type="predicted"/>
<accession>A0A6C0BQA5</accession>